<dbReference type="EMBL" id="CP168151">
    <property type="protein sequence ID" value="XFD39143.1"/>
    <property type="molecule type" value="Genomic_DNA"/>
</dbReference>
<dbReference type="Proteomes" id="UP001149860">
    <property type="component" value="Chromosome"/>
</dbReference>
<gene>
    <name evidence="1" type="ORF">O0236_006820</name>
</gene>
<evidence type="ECO:0000313" key="2">
    <source>
        <dbReference type="Proteomes" id="UP001149860"/>
    </source>
</evidence>
<sequence length="57" mass="6850">MINNFDQRISVLNRRIYQAKQNGDEKQIAGLLQLRNQEIIKHNERELSHVRHLTRVN</sequence>
<reference evidence="1" key="1">
    <citation type="submission" date="2024-08" db="EMBL/GenBank/DDBJ databases">
        <title>Lentilactobacillus sp. nov., isolated from tree bark.</title>
        <authorList>
            <person name="Phuengjayaem S."/>
            <person name="Tanasupawat S."/>
        </authorList>
    </citation>
    <scope>NUCLEOTIDE SEQUENCE</scope>
    <source>
        <strain evidence="1">SPB1-3</strain>
    </source>
</reference>
<evidence type="ECO:0000313" key="1">
    <source>
        <dbReference type="EMBL" id="XFD39143.1"/>
    </source>
</evidence>
<accession>A0ACD5DCN4</accession>
<proteinExistence type="predicted"/>
<organism evidence="1 2">
    <name type="scientific">Lentilactobacillus terminaliae</name>
    <dbReference type="NCBI Taxonomy" id="3003483"/>
    <lineage>
        <taxon>Bacteria</taxon>
        <taxon>Bacillati</taxon>
        <taxon>Bacillota</taxon>
        <taxon>Bacilli</taxon>
        <taxon>Lactobacillales</taxon>
        <taxon>Lactobacillaceae</taxon>
        <taxon>Lentilactobacillus</taxon>
    </lineage>
</organism>
<name>A0ACD5DCN4_9LACO</name>
<protein>
    <submittedName>
        <fullName evidence="1">Uncharacterized protein</fullName>
    </submittedName>
</protein>
<keyword evidence="2" id="KW-1185">Reference proteome</keyword>